<sequence length="194" mass="21420">MTEAEFLALVRQNPVNAALLGRLPQLEAFAPQVMLVAGSLFGTVWNAQAGNAPTDHIRDYDLFYWDADLSYEAEDAVIRQAAELFADLDAPIELRNQARVHLWFNPKHGLNRPPLRSAREGIDQFLVECTCLGIDARGEVYAPYGAAGLLKLNARNHSPGLYAAKVASYRARWPWLSDTEQVSPSQGQSGGRGR</sequence>
<protein>
    <submittedName>
        <fullName evidence="1">Nucleotidyltransferase family protein</fullName>
    </submittedName>
</protein>
<dbReference type="RefSeq" id="WP_339096537.1">
    <property type="nucleotide sequence ID" value="NZ_CP149782.1"/>
</dbReference>
<evidence type="ECO:0000313" key="1">
    <source>
        <dbReference type="EMBL" id="WYF45319.1"/>
    </source>
</evidence>
<proteinExistence type="predicted"/>
<dbReference type="PANTHER" id="PTHR39166:SF1">
    <property type="entry name" value="BLL1166 PROTEIN"/>
    <property type="match status" value="1"/>
</dbReference>
<dbReference type="PANTHER" id="PTHR39166">
    <property type="entry name" value="BLL1166 PROTEIN"/>
    <property type="match status" value="1"/>
</dbReference>
<dbReference type="EMBL" id="CP149782">
    <property type="protein sequence ID" value="WYF45319.1"/>
    <property type="molecule type" value="Genomic_DNA"/>
</dbReference>
<reference evidence="1" key="1">
    <citation type="submission" date="2024-03" db="EMBL/GenBank/DDBJ databases">
        <title>Deinococcus weizhi sp. nov., isolated from human skin.</title>
        <authorList>
            <person name="Wei Z."/>
            <person name="Tian F."/>
            <person name="Yang C."/>
            <person name="Xin L.T."/>
            <person name="Wen Z.J."/>
            <person name="Lan K.C."/>
            <person name="Yu L."/>
            <person name="Zhe W."/>
            <person name="Dan F.D."/>
            <person name="Jun W."/>
            <person name="Rui Z."/>
            <person name="Yong X.J."/>
            <person name="Ting Y."/>
            <person name="Wei X."/>
            <person name="Xu Z.G."/>
            <person name="Xin Z."/>
            <person name="Dong F.G."/>
            <person name="Ni X.M."/>
            <person name="Zheng M.G."/>
            <person name="Chun Y."/>
            <person name="Qian W.X."/>
        </authorList>
    </citation>
    <scope>NUCLEOTIDE SEQUENCE</scope>
    <source>
        <strain evidence="1">VB142</strain>
    </source>
</reference>
<gene>
    <name evidence="1" type="ORF">WDJ50_04115</name>
</gene>
<accession>A0AAU6Q4N5</accession>
<dbReference type="Pfam" id="PF06042">
    <property type="entry name" value="NTP_transf_6"/>
    <property type="match status" value="1"/>
</dbReference>
<dbReference type="AlphaFoldDB" id="A0AAU6Q4N5"/>
<name>A0AAU6Q4N5_9DEIO</name>
<organism evidence="1">
    <name type="scientific">Deinococcus sp. VB142</name>
    <dbReference type="NCBI Taxonomy" id="3112952"/>
    <lineage>
        <taxon>Bacteria</taxon>
        <taxon>Thermotogati</taxon>
        <taxon>Deinococcota</taxon>
        <taxon>Deinococci</taxon>
        <taxon>Deinococcales</taxon>
        <taxon>Deinococcaceae</taxon>
        <taxon>Deinococcus</taxon>
    </lineage>
</organism>
<dbReference type="InterPro" id="IPR009267">
    <property type="entry name" value="NTP_transf_6"/>
</dbReference>